<evidence type="ECO:0000256" key="8">
    <source>
        <dbReference type="RuleBase" id="RU003557"/>
    </source>
</evidence>
<dbReference type="GO" id="GO:0042619">
    <property type="term" value="P:poly-hydroxybutyrate biosynthetic process"/>
    <property type="evidence" value="ECO:0007669"/>
    <property type="project" value="UniProtKB-KW"/>
</dbReference>
<keyword evidence="4" id="KW-0583">PHB biosynthesis</keyword>
<evidence type="ECO:0000256" key="7">
    <source>
        <dbReference type="ARBA" id="ARBA00080155"/>
    </source>
</evidence>
<dbReference type="InterPro" id="IPR020617">
    <property type="entry name" value="Thiolase_C"/>
</dbReference>
<dbReference type="Proteomes" id="UP000275530">
    <property type="component" value="Unassembled WGS sequence"/>
</dbReference>
<reference evidence="9 10" key="1">
    <citation type="submission" date="2018-09" db="EMBL/GenBank/DDBJ databases">
        <title>Mesorhizobium carmichaelinearum sp. nov. isolated from Carmichaelinea spp. root nodules in New Zealand.</title>
        <authorList>
            <person name="De Meyer S.E."/>
        </authorList>
    </citation>
    <scope>NUCLEOTIDE SEQUENCE [LARGE SCALE GENOMIC DNA]</scope>
    <source>
        <strain evidence="9 10">LMG 28313</strain>
    </source>
</reference>
<dbReference type="AlphaFoldDB" id="A0A6M7TN15"/>
<protein>
    <recommendedName>
        <fullName evidence="7">Beta-ketothiolase</fullName>
    </recommendedName>
</protein>
<dbReference type="PANTHER" id="PTHR18919:SF107">
    <property type="entry name" value="ACETYL-COA ACETYLTRANSFERASE, CYTOSOLIC"/>
    <property type="match status" value="1"/>
</dbReference>
<dbReference type="InterPro" id="IPR020610">
    <property type="entry name" value="Thiolase_AS"/>
</dbReference>
<comment type="pathway">
    <text evidence="6">Metabolic intermediate biosynthesis; (R)-mevalonate biosynthesis; (R)-mevalonate from acetyl-CoA: step 1/3.</text>
</comment>
<keyword evidence="5 8" id="KW-0012">Acyltransferase</keyword>
<comment type="pathway">
    <text evidence="1">Biopolymer metabolism; poly-(R)-3-hydroxybutanoate biosynthesis.</text>
</comment>
<dbReference type="InterPro" id="IPR020613">
    <property type="entry name" value="Thiolase_CS"/>
</dbReference>
<organism evidence="9 10">
    <name type="scientific">Mesorhizobium jarvisii</name>
    <dbReference type="NCBI Taxonomy" id="1777867"/>
    <lineage>
        <taxon>Bacteria</taxon>
        <taxon>Pseudomonadati</taxon>
        <taxon>Pseudomonadota</taxon>
        <taxon>Alphaproteobacteria</taxon>
        <taxon>Hyphomicrobiales</taxon>
        <taxon>Phyllobacteriaceae</taxon>
        <taxon>Mesorhizobium</taxon>
    </lineage>
</organism>
<dbReference type="EMBL" id="QZXA01000001">
    <property type="protein sequence ID" value="RJT38245.1"/>
    <property type="molecule type" value="Genomic_DNA"/>
</dbReference>
<dbReference type="Pfam" id="PF00108">
    <property type="entry name" value="Thiolase_N"/>
    <property type="match status" value="1"/>
</dbReference>
<evidence type="ECO:0000313" key="10">
    <source>
        <dbReference type="Proteomes" id="UP000275530"/>
    </source>
</evidence>
<dbReference type="PIRSF" id="PIRSF000429">
    <property type="entry name" value="Ac-CoA_Ac_transf"/>
    <property type="match status" value="1"/>
</dbReference>
<dbReference type="Pfam" id="PF02803">
    <property type="entry name" value="Thiolase_C"/>
    <property type="match status" value="1"/>
</dbReference>
<evidence type="ECO:0000256" key="4">
    <source>
        <dbReference type="ARBA" id="ARBA00022752"/>
    </source>
</evidence>
<dbReference type="GO" id="GO:0003988">
    <property type="term" value="F:acetyl-CoA C-acyltransferase activity"/>
    <property type="evidence" value="ECO:0007669"/>
    <property type="project" value="UniProtKB-ARBA"/>
</dbReference>
<evidence type="ECO:0000256" key="6">
    <source>
        <dbReference type="ARBA" id="ARBA00037924"/>
    </source>
</evidence>
<proteinExistence type="inferred from homology"/>
<name>A0A6M7TN15_9HYPH</name>
<dbReference type="InterPro" id="IPR016039">
    <property type="entry name" value="Thiolase-like"/>
</dbReference>
<comment type="similarity">
    <text evidence="2 8">Belongs to the thiolase-like superfamily. Thiolase family.</text>
</comment>
<dbReference type="GO" id="GO:0044281">
    <property type="term" value="P:small molecule metabolic process"/>
    <property type="evidence" value="ECO:0007669"/>
    <property type="project" value="UniProtKB-ARBA"/>
</dbReference>
<evidence type="ECO:0000256" key="2">
    <source>
        <dbReference type="ARBA" id="ARBA00010982"/>
    </source>
</evidence>
<gene>
    <name evidence="9" type="ORF">D3242_03215</name>
</gene>
<comment type="caution">
    <text evidence="9">The sequence shown here is derived from an EMBL/GenBank/DDBJ whole genome shotgun (WGS) entry which is preliminary data.</text>
</comment>
<keyword evidence="10" id="KW-1185">Reference proteome</keyword>
<sequence length="409" mass="42557">MSSGEHSLCAAEVEDGKLQDAVYIVAAKRTPIGKLNGALASLSAAELGGQLIQPMLAETGLAPDAVSEVIMGQVLTGGAGQNPARQASLRGGLPVSVPAMTVNKVCGAGQKSIHLAAQAIRCGDADCVIAGGQDSMTSAPHFMSGIRGGVRMGDRVVKDSIITDGLWDAFHQVHMGVTVESLAQRYQITRDEQDRFALRSQEKADAAIRSGRFGDEIVPVSIKTRQGDVIVGRDEHPNPATTLEGLGRLKPVFDPAGTITAGNASGLNDGAAAVLVMSETRMNELGLKPLARIASYASAGVEPMDMGLGPVAASHLALEKAGWQAYELDVMEINEAFAAQAIAVNREMGWNEEIINISGGAIALGHPLAGSGCRIVVTLLHEMTRRNARKGLASLCIGGGQGVAICLER</sequence>
<evidence type="ECO:0000256" key="1">
    <source>
        <dbReference type="ARBA" id="ARBA00004683"/>
    </source>
</evidence>
<dbReference type="InterPro" id="IPR020616">
    <property type="entry name" value="Thiolase_N"/>
</dbReference>
<evidence type="ECO:0000256" key="5">
    <source>
        <dbReference type="ARBA" id="ARBA00023315"/>
    </source>
</evidence>
<dbReference type="CDD" id="cd00751">
    <property type="entry name" value="thiolase"/>
    <property type="match status" value="1"/>
</dbReference>
<dbReference type="PROSITE" id="PS00737">
    <property type="entry name" value="THIOLASE_2"/>
    <property type="match status" value="1"/>
</dbReference>
<dbReference type="InterPro" id="IPR002155">
    <property type="entry name" value="Thiolase"/>
</dbReference>
<accession>A0A6M7TN15</accession>
<dbReference type="FunFam" id="3.40.47.10:FF:000010">
    <property type="entry name" value="Acetyl-CoA acetyltransferase (Thiolase)"/>
    <property type="match status" value="1"/>
</dbReference>
<evidence type="ECO:0000256" key="3">
    <source>
        <dbReference type="ARBA" id="ARBA00022679"/>
    </source>
</evidence>
<dbReference type="NCBIfam" id="TIGR01930">
    <property type="entry name" value="AcCoA-C-Actrans"/>
    <property type="match status" value="1"/>
</dbReference>
<dbReference type="PROSITE" id="PS00099">
    <property type="entry name" value="THIOLASE_3"/>
    <property type="match status" value="1"/>
</dbReference>
<evidence type="ECO:0000313" key="9">
    <source>
        <dbReference type="EMBL" id="RJT38245.1"/>
    </source>
</evidence>
<keyword evidence="3 8" id="KW-0808">Transferase</keyword>
<dbReference type="PANTHER" id="PTHR18919">
    <property type="entry name" value="ACETYL-COA C-ACYLTRANSFERASE"/>
    <property type="match status" value="1"/>
</dbReference>
<dbReference type="SUPFAM" id="SSF53901">
    <property type="entry name" value="Thiolase-like"/>
    <property type="match status" value="2"/>
</dbReference>
<dbReference type="Gene3D" id="3.40.47.10">
    <property type="match status" value="2"/>
</dbReference>